<dbReference type="EMBL" id="QGMF01001368">
    <property type="protein sequence ID" value="TVY12712.1"/>
    <property type="molecule type" value="Genomic_DNA"/>
</dbReference>
<comment type="caution">
    <text evidence="1">The sequence shown here is derived from an EMBL/GenBank/DDBJ whole genome shotgun (WGS) entry which is preliminary data.</text>
</comment>
<evidence type="ECO:0000313" key="1">
    <source>
        <dbReference type="EMBL" id="TVY12712.1"/>
    </source>
</evidence>
<reference evidence="1 2" key="1">
    <citation type="submission" date="2018-05" db="EMBL/GenBank/DDBJ databases">
        <title>Whole genome sequencing for identification of molecular markers to develop diagnostic detection tools for the regulated plant pathogen Lachnellula willkommii.</title>
        <authorList>
            <person name="Giroux E."/>
            <person name="Bilodeau G."/>
        </authorList>
    </citation>
    <scope>NUCLEOTIDE SEQUENCE [LARGE SCALE GENOMIC DNA]</scope>
    <source>
        <strain evidence="1 2">CBS 203.66</strain>
    </source>
</reference>
<accession>A0A8T9B2L5</accession>
<dbReference type="AlphaFoldDB" id="A0A8T9B2L5"/>
<dbReference type="Proteomes" id="UP000469559">
    <property type="component" value="Unassembled WGS sequence"/>
</dbReference>
<sequence>MSSSLVEVDSLEATMKSILFLDCSQHCRCLGTFSGYNNEPDEKSGSWRDSIKVMPMEAMCYEAHGLSVLVTATKGHVNILFCLIQVPRKKTGNGMQKDYLGADIS</sequence>
<protein>
    <submittedName>
        <fullName evidence="1">Uncharacterized protein</fullName>
    </submittedName>
</protein>
<gene>
    <name evidence="1" type="ORF">LARI1_G008514</name>
</gene>
<name>A0A8T9B2L5_9HELO</name>
<evidence type="ECO:0000313" key="2">
    <source>
        <dbReference type="Proteomes" id="UP000469559"/>
    </source>
</evidence>
<dbReference type="OrthoDB" id="3549953at2759"/>
<proteinExistence type="predicted"/>
<keyword evidence="2" id="KW-1185">Reference proteome</keyword>
<organism evidence="1 2">
    <name type="scientific">Lachnellula arida</name>
    <dbReference type="NCBI Taxonomy" id="1316785"/>
    <lineage>
        <taxon>Eukaryota</taxon>
        <taxon>Fungi</taxon>
        <taxon>Dikarya</taxon>
        <taxon>Ascomycota</taxon>
        <taxon>Pezizomycotina</taxon>
        <taxon>Leotiomycetes</taxon>
        <taxon>Helotiales</taxon>
        <taxon>Lachnaceae</taxon>
        <taxon>Lachnellula</taxon>
    </lineage>
</organism>